<proteinExistence type="predicted"/>
<evidence type="ECO:0000313" key="1">
    <source>
        <dbReference type="EMBL" id="REC72920.1"/>
    </source>
</evidence>
<dbReference type="CDD" id="cd01951">
    <property type="entry name" value="lectin_L-type"/>
    <property type="match status" value="1"/>
</dbReference>
<dbReference type="Gene3D" id="2.60.120.200">
    <property type="match status" value="1"/>
</dbReference>
<name>A0A3D9D4I6_9FLAO</name>
<dbReference type="AlphaFoldDB" id="A0A3D9D4I6"/>
<reference evidence="1 2" key="1">
    <citation type="journal article" date="2006" name="Int. J. Syst. Evol. Microbiol.">
        <title>Chryseobacterium hispanicum sp. nov., isolated from the drinking water distribution system of Sevilla, Spain.</title>
        <authorList>
            <person name="Gallego V."/>
            <person name="Garcia M.T."/>
            <person name="Ventosa A."/>
        </authorList>
    </citation>
    <scope>NUCLEOTIDE SEQUENCE [LARGE SCALE GENOMIC DNA]</scope>
    <source>
        <strain evidence="1 2">KCTC 22104</strain>
    </source>
</reference>
<dbReference type="Proteomes" id="UP000256326">
    <property type="component" value="Unassembled WGS sequence"/>
</dbReference>
<dbReference type="SUPFAM" id="SSF49899">
    <property type="entry name" value="Concanavalin A-like lectins/glucanases"/>
    <property type="match status" value="1"/>
</dbReference>
<dbReference type="GO" id="GO:0005975">
    <property type="term" value="P:carbohydrate metabolic process"/>
    <property type="evidence" value="ECO:0007669"/>
    <property type="project" value="UniProtKB-ARBA"/>
</dbReference>
<dbReference type="PANTHER" id="PTHR12223">
    <property type="entry name" value="VESICULAR MANNOSE-BINDING LECTIN"/>
    <property type="match status" value="1"/>
</dbReference>
<dbReference type="InterPro" id="IPR056573">
    <property type="entry name" value="Lectin_L-type_dom"/>
</dbReference>
<gene>
    <name evidence="1" type="ORF">DRF58_00730</name>
</gene>
<dbReference type="InterPro" id="IPR051136">
    <property type="entry name" value="Intracellular_Lectin-GPT"/>
</dbReference>
<sequence length="858" mass="89909">MKKLNLFLIIVAFLLGNHFLFSQAVDKLYLSTVSTGRVYDITSLSGGALPTPITIPNSSGTPSNISNLAVGYDQPGGNPSTLVFINSNIAAGSTLYKNGTAISGTTIPGVEIGGIATNNVPGPYFGNVYGFRSGTKTLYRIYPSGTAIPITSTDTDWNNGTTFGTDTFFDYQNNIYTFINNGSNRYLFKISIATGVAEKAISAPISGSASFANLPTDSGIQGMAYLQGYVYIATSVNGAGTIVIRRINMFDGVSTTVATYTVSSFSNLDLASVPYYVPFTLTCNGISQSSTTIPFVEGVASNGVRSLNIPITNVYGPGTYTINIIGANFNSSYTANITSTTTSISVPLVYDGGGSSGTRTISVNLNGSTTACSVNVVVEKDTDKDTIPDYLDLDDDNDGILDCIENGFGPNSSVSTIFKLNGSASQLATNEIRLTPDAGSQGGNAWSYGKVDFAKSFTISYSAYFGTKDAAGADGIATVFHNSPSGVNATGDQGIGIGARGIANGIVLEIDTFNNGTGVGDIANDHGQIWVSSNQSGAGLLTTATDLGNVEDGLYHNIVVNWNFATKTLSYTLDGINAGTYTFPAGTPITSYFGGVSKVYFGYTASTGAFSNDQRIRFNSLCSDLPLELDSDNDGTPNHLDVDSDNDGCADALEGSEFVRRTHIHSLSLPTTDANYPYRGQIKVTYNGTTTGTPAQIISTSTGANGVPQLVNVAGSNLNTTTNPSNLAGISDNTDGTADIGQNFGSSQDSLVRDPDCDRCFRPATTTGTTLPTNHGITALARAGSNTGEWPVRVNGAYTVLDAKTKGFVINRVPTSALTSIIGVTGMMVYDTTVNCLKIYDGTSWNCYTKQTCNDSNP</sequence>
<dbReference type="SUPFAM" id="SSF63825">
    <property type="entry name" value="YWTD domain"/>
    <property type="match status" value="1"/>
</dbReference>
<dbReference type="RefSeq" id="WP_116031721.1">
    <property type="nucleotide sequence ID" value="NZ_JBHLVV010000006.1"/>
</dbReference>
<dbReference type="Pfam" id="PF18483">
    <property type="entry name" value="Lectin_L-type_dom"/>
    <property type="match status" value="1"/>
</dbReference>
<keyword evidence="2" id="KW-1185">Reference proteome</keyword>
<comment type="caution">
    <text evidence="1">The sequence shown here is derived from an EMBL/GenBank/DDBJ whole genome shotgun (WGS) entry which is preliminary data.</text>
</comment>
<organism evidence="1 2">
    <name type="scientific">Epilithonimonas hispanica</name>
    <dbReference type="NCBI Taxonomy" id="358687"/>
    <lineage>
        <taxon>Bacteria</taxon>
        <taxon>Pseudomonadati</taxon>
        <taxon>Bacteroidota</taxon>
        <taxon>Flavobacteriia</taxon>
        <taxon>Flavobacteriales</taxon>
        <taxon>Weeksellaceae</taxon>
        <taxon>Chryseobacterium group</taxon>
        <taxon>Epilithonimonas</taxon>
    </lineage>
</organism>
<dbReference type="PANTHER" id="PTHR12223:SF19">
    <property type="entry name" value="LEGUME LECTIN DOMAIN-CONTAINING PROTEIN"/>
    <property type="match status" value="1"/>
</dbReference>
<evidence type="ECO:0000313" key="2">
    <source>
        <dbReference type="Proteomes" id="UP000256326"/>
    </source>
</evidence>
<dbReference type="InterPro" id="IPR013320">
    <property type="entry name" value="ConA-like_dom_sf"/>
</dbReference>
<protein>
    <recommendedName>
        <fullName evidence="3">Concanavalin A-like lectin/glucanase superfamily protein</fullName>
    </recommendedName>
</protein>
<evidence type="ECO:0008006" key="3">
    <source>
        <dbReference type="Google" id="ProtNLM"/>
    </source>
</evidence>
<dbReference type="OrthoDB" id="919278at2"/>
<accession>A0A3D9D4I6</accession>
<dbReference type="GO" id="GO:0004553">
    <property type="term" value="F:hydrolase activity, hydrolyzing O-glycosyl compounds"/>
    <property type="evidence" value="ECO:0007669"/>
    <property type="project" value="UniProtKB-ARBA"/>
</dbReference>
<dbReference type="EMBL" id="QNUG01000002">
    <property type="protein sequence ID" value="REC72920.1"/>
    <property type="molecule type" value="Genomic_DNA"/>
</dbReference>